<reference evidence="1" key="1">
    <citation type="submission" date="2018-02" db="EMBL/GenBank/DDBJ databases">
        <title>Rhizophora mucronata_Transcriptome.</title>
        <authorList>
            <person name="Meera S.P."/>
            <person name="Sreeshan A."/>
            <person name="Augustine A."/>
        </authorList>
    </citation>
    <scope>NUCLEOTIDE SEQUENCE</scope>
    <source>
        <tissue evidence="1">Leaf</tissue>
    </source>
</reference>
<organism evidence="1">
    <name type="scientific">Rhizophora mucronata</name>
    <name type="common">Asiatic mangrove</name>
    <dbReference type="NCBI Taxonomy" id="61149"/>
    <lineage>
        <taxon>Eukaryota</taxon>
        <taxon>Viridiplantae</taxon>
        <taxon>Streptophyta</taxon>
        <taxon>Embryophyta</taxon>
        <taxon>Tracheophyta</taxon>
        <taxon>Spermatophyta</taxon>
        <taxon>Magnoliopsida</taxon>
        <taxon>eudicotyledons</taxon>
        <taxon>Gunneridae</taxon>
        <taxon>Pentapetalae</taxon>
        <taxon>rosids</taxon>
        <taxon>fabids</taxon>
        <taxon>Malpighiales</taxon>
        <taxon>Rhizophoraceae</taxon>
        <taxon>Rhizophora</taxon>
    </lineage>
</organism>
<proteinExistence type="predicted"/>
<dbReference type="AlphaFoldDB" id="A0A2P2L2G4"/>
<keyword evidence="1" id="KW-0413">Isomerase</keyword>
<name>A0A2P2L2G4_RHIMU</name>
<sequence>MATYEILVCKFPSIDTFPTSAISLRKVTTLGHKSLDYTMEK</sequence>
<dbReference type="EMBL" id="GGEC01031659">
    <property type="protein sequence ID" value="MBX12143.1"/>
    <property type="molecule type" value="Transcribed_RNA"/>
</dbReference>
<protein>
    <submittedName>
        <fullName evidence="1">Peptidyl-prolyl cis-trans isomerase CYP63 isoform X2</fullName>
    </submittedName>
</protein>
<dbReference type="GO" id="GO:0016853">
    <property type="term" value="F:isomerase activity"/>
    <property type="evidence" value="ECO:0007669"/>
    <property type="project" value="UniProtKB-KW"/>
</dbReference>
<accession>A0A2P2L2G4</accession>
<evidence type="ECO:0000313" key="1">
    <source>
        <dbReference type="EMBL" id="MBX12143.1"/>
    </source>
</evidence>